<dbReference type="InterPro" id="IPR035909">
    <property type="entry name" value="CheB_C"/>
</dbReference>
<protein>
    <recommendedName>
        <fullName evidence="2">protein-glutamate methylesterase</fullName>
        <ecNumber evidence="2">3.1.1.61</ecNumber>
    </recommendedName>
</protein>
<evidence type="ECO:0000256" key="1">
    <source>
        <dbReference type="ARBA" id="ARBA00022801"/>
    </source>
</evidence>
<evidence type="ECO:0000256" key="4">
    <source>
        <dbReference type="PROSITE-ProRule" id="PRU00050"/>
    </source>
</evidence>
<evidence type="ECO:0000259" key="5">
    <source>
        <dbReference type="PROSITE" id="PS50122"/>
    </source>
</evidence>
<dbReference type="InterPro" id="IPR000673">
    <property type="entry name" value="Sig_transdc_resp-reg_Me-estase"/>
</dbReference>
<dbReference type="GO" id="GO:0006935">
    <property type="term" value="P:chemotaxis"/>
    <property type="evidence" value="ECO:0007669"/>
    <property type="project" value="InterPro"/>
</dbReference>
<proteinExistence type="predicted"/>
<dbReference type="PROSITE" id="PS50122">
    <property type="entry name" value="CHEB"/>
    <property type="match status" value="1"/>
</dbReference>
<dbReference type="Gene3D" id="3.40.50.180">
    <property type="entry name" value="Methylesterase CheB, C-terminal domain"/>
    <property type="match status" value="1"/>
</dbReference>
<name>A0A563W3X5_9CYAN</name>
<dbReference type="EMBL" id="CAACVJ010000679">
    <property type="protein sequence ID" value="VEP18253.1"/>
    <property type="molecule type" value="Genomic_DNA"/>
</dbReference>
<dbReference type="GO" id="GO:0008984">
    <property type="term" value="F:protein-glutamate methylesterase activity"/>
    <property type="evidence" value="ECO:0007669"/>
    <property type="project" value="UniProtKB-EC"/>
</dbReference>
<evidence type="ECO:0000313" key="6">
    <source>
        <dbReference type="EMBL" id="VEP18253.1"/>
    </source>
</evidence>
<dbReference type="AlphaFoldDB" id="A0A563W3X5"/>
<evidence type="ECO:0000256" key="3">
    <source>
        <dbReference type="ARBA" id="ARBA00048267"/>
    </source>
</evidence>
<feature type="domain" description="CheB-type methylesterase" evidence="5">
    <location>
        <begin position="10"/>
        <end position="60"/>
    </location>
</feature>
<comment type="catalytic activity">
    <reaction evidence="3">
        <text>[protein]-L-glutamate 5-O-methyl ester + H2O = L-glutamyl-[protein] + methanol + H(+)</text>
        <dbReference type="Rhea" id="RHEA:23236"/>
        <dbReference type="Rhea" id="RHEA-COMP:10208"/>
        <dbReference type="Rhea" id="RHEA-COMP:10311"/>
        <dbReference type="ChEBI" id="CHEBI:15377"/>
        <dbReference type="ChEBI" id="CHEBI:15378"/>
        <dbReference type="ChEBI" id="CHEBI:17790"/>
        <dbReference type="ChEBI" id="CHEBI:29973"/>
        <dbReference type="ChEBI" id="CHEBI:82795"/>
        <dbReference type="EC" id="3.1.1.61"/>
    </reaction>
</comment>
<keyword evidence="1" id="KW-0378">Hydrolase</keyword>
<dbReference type="PANTHER" id="PTHR42872">
    <property type="entry name" value="PROTEIN-GLUTAMATE METHYLESTERASE/PROTEIN-GLUTAMINE GLUTAMINASE"/>
    <property type="match status" value="1"/>
</dbReference>
<evidence type="ECO:0000313" key="7">
    <source>
        <dbReference type="Proteomes" id="UP000320055"/>
    </source>
</evidence>
<dbReference type="Pfam" id="PF01339">
    <property type="entry name" value="CheB_methylest"/>
    <property type="match status" value="1"/>
</dbReference>
<evidence type="ECO:0000256" key="2">
    <source>
        <dbReference type="ARBA" id="ARBA00039140"/>
    </source>
</evidence>
<comment type="caution">
    <text evidence="4">Lacks conserved residue(s) required for the propagation of feature annotation.</text>
</comment>
<dbReference type="GO" id="GO:0000156">
    <property type="term" value="F:phosphorelay response regulator activity"/>
    <property type="evidence" value="ECO:0007669"/>
    <property type="project" value="InterPro"/>
</dbReference>
<sequence>MRIGTNFPIDLFFASLAKNYHEKAIGVILSGTGSDGIYGLRAINEAGGVAFSSRYRNSRV</sequence>
<keyword evidence="7" id="KW-1185">Reference proteome</keyword>
<reference evidence="6 7" key="1">
    <citation type="submission" date="2019-01" db="EMBL/GenBank/DDBJ databases">
        <authorList>
            <person name="Brito A."/>
        </authorList>
    </citation>
    <scope>NUCLEOTIDE SEQUENCE [LARGE SCALE GENOMIC DNA]</scope>
    <source>
        <strain evidence="6">1</strain>
    </source>
</reference>
<dbReference type="GO" id="GO:0005737">
    <property type="term" value="C:cytoplasm"/>
    <property type="evidence" value="ECO:0007669"/>
    <property type="project" value="InterPro"/>
</dbReference>
<dbReference type="SUPFAM" id="SSF52738">
    <property type="entry name" value="Methylesterase CheB, C-terminal domain"/>
    <property type="match status" value="1"/>
</dbReference>
<dbReference type="Proteomes" id="UP000320055">
    <property type="component" value="Unassembled WGS sequence"/>
</dbReference>
<gene>
    <name evidence="6" type="ORF">H1P_720009</name>
</gene>
<dbReference type="EC" id="3.1.1.61" evidence="2"/>
<accession>A0A563W3X5</accession>
<organism evidence="6 7">
    <name type="scientific">Hyella patelloides LEGE 07179</name>
    <dbReference type="NCBI Taxonomy" id="945734"/>
    <lineage>
        <taxon>Bacteria</taxon>
        <taxon>Bacillati</taxon>
        <taxon>Cyanobacteriota</taxon>
        <taxon>Cyanophyceae</taxon>
        <taxon>Pleurocapsales</taxon>
        <taxon>Hyellaceae</taxon>
        <taxon>Hyella</taxon>
    </lineage>
</organism>
<dbReference type="PANTHER" id="PTHR42872:SF6">
    <property type="entry name" value="PROTEIN-GLUTAMATE METHYLESTERASE_PROTEIN-GLUTAMINE GLUTAMINASE"/>
    <property type="match status" value="1"/>
</dbReference>